<dbReference type="FunFam" id="3.90.70.10:FF:000022">
    <property type="entry name" value="Ubiquitin carboxyl-terminal hydrolase 24"/>
    <property type="match status" value="1"/>
</dbReference>
<protein>
    <recommendedName>
        <fullName evidence="3">ubiquitinyl hydrolase 1</fullName>
        <ecNumber evidence="3">3.4.19.12</ecNumber>
    </recommendedName>
</protein>
<dbReference type="Pfam" id="PF00443">
    <property type="entry name" value="UCH"/>
    <property type="match status" value="1"/>
</dbReference>
<evidence type="ECO:0000313" key="13">
    <source>
        <dbReference type="Proteomes" id="UP000439903"/>
    </source>
</evidence>
<dbReference type="InterPro" id="IPR001394">
    <property type="entry name" value="Peptidase_C19_UCH"/>
</dbReference>
<feature type="compositionally biased region" description="Acidic residues" evidence="9">
    <location>
        <begin position="163"/>
        <end position="181"/>
    </location>
</feature>
<dbReference type="SUPFAM" id="SSF48371">
    <property type="entry name" value="ARM repeat"/>
    <property type="match status" value="2"/>
</dbReference>
<dbReference type="PROSITE" id="PS50053">
    <property type="entry name" value="UBIQUITIN_2"/>
    <property type="match status" value="1"/>
</dbReference>
<dbReference type="PROSITE" id="PS50235">
    <property type="entry name" value="USP_3"/>
    <property type="match status" value="1"/>
</dbReference>
<feature type="domain" description="Ubiquitin-like" evidence="10">
    <location>
        <begin position="1198"/>
        <end position="1278"/>
    </location>
</feature>
<dbReference type="PROSITE" id="PS00972">
    <property type="entry name" value="USP_1"/>
    <property type="match status" value="1"/>
</dbReference>
<name>A0A8H4A058_GIGMA</name>
<keyword evidence="5" id="KW-0645">Protease</keyword>
<evidence type="ECO:0000256" key="9">
    <source>
        <dbReference type="SAM" id="MobiDB-lite"/>
    </source>
</evidence>
<dbReference type="InterPro" id="IPR056850">
    <property type="entry name" value="ARM_UBP34_24_USP9X_Y"/>
</dbReference>
<accession>A0A8H4A058</accession>
<dbReference type="CDD" id="cd02659">
    <property type="entry name" value="peptidase_C19C"/>
    <property type="match status" value="1"/>
</dbReference>
<dbReference type="Proteomes" id="UP000439903">
    <property type="component" value="Unassembled WGS sequence"/>
</dbReference>
<feature type="region of interest" description="Disordered" evidence="9">
    <location>
        <begin position="1"/>
        <end position="202"/>
    </location>
</feature>
<comment type="catalytic activity">
    <reaction evidence="1">
        <text>Thiol-dependent hydrolysis of ester, thioester, amide, peptide and isopeptide bonds formed by the C-terminal Gly of ubiquitin (a 76-residue protein attached to proteins as an intracellular targeting signal).</text>
        <dbReference type="EC" id="3.4.19.12"/>
    </reaction>
</comment>
<keyword evidence="13" id="KW-1185">Reference proteome</keyword>
<evidence type="ECO:0000256" key="2">
    <source>
        <dbReference type="ARBA" id="ARBA00009085"/>
    </source>
</evidence>
<comment type="caution">
    <text evidence="12">The sequence shown here is derived from an EMBL/GenBank/DDBJ whole genome shotgun (WGS) entry which is preliminary data.</text>
</comment>
<keyword evidence="8" id="KW-0788">Thiol protease</keyword>
<feature type="compositionally biased region" description="Acidic residues" evidence="9">
    <location>
        <begin position="79"/>
        <end position="111"/>
    </location>
</feature>
<dbReference type="InterPro" id="IPR028889">
    <property type="entry name" value="USP"/>
</dbReference>
<dbReference type="InterPro" id="IPR000626">
    <property type="entry name" value="Ubiquitin-like_dom"/>
</dbReference>
<evidence type="ECO:0000256" key="6">
    <source>
        <dbReference type="ARBA" id="ARBA00022786"/>
    </source>
</evidence>
<dbReference type="Pfam" id="PF25010">
    <property type="entry name" value="ARM_UBP24_USP9X-Y"/>
    <property type="match status" value="2"/>
</dbReference>
<evidence type="ECO:0000256" key="3">
    <source>
        <dbReference type="ARBA" id="ARBA00012759"/>
    </source>
</evidence>
<dbReference type="Pfam" id="PF22900">
    <property type="entry name" value="UCH_UBL1"/>
    <property type="match status" value="1"/>
</dbReference>
<dbReference type="GO" id="GO:0006508">
    <property type="term" value="P:proteolysis"/>
    <property type="evidence" value="ECO:0007669"/>
    <property type="project" value="UniProtKB-KW"/>
</dbReference>
<dbReference type="EC" id="3.4.19.12" evidence="3"/>
<dbReference type="InterPro" id="IPR016024">
    <property type="entry name" value="ARM-type_fold"/>
</dbReference>
<gene>
    <name evidence="12" type="ORF">F8M41_012063</name>
</gene>
<keyword evidence="6" id="KW-0833">Ubl conjugation pathway</keyword>
<dbReference type="PROSITE" id="PS00973">
    <property type="entry name" value="USP_2"/>
    <property type="match status" value="1"/>
</dbReference>
<keyword evidence="7" id="KW-0378">Hydrolase</keyword>
<dbReference type="InterPro" id="IPR018200">
    <property type="entry name" value="USP_CS"/>
</dbReference>
<dbReference type="InterPro" id="IPR055176">
    <property type="entry name" value="UBP24/USP9X/USP9Y_UBL"/>
</dbReference>
<dbReference type="Gene3D" id="3.10.20.90">
    <property type="entry name" value="Phosphatidylinositol 3-kinase Catalytic Subunit, Chain A, domain 1"/>
    <property type="match status" value="1"/>
</dbReference>
<feature type="region of interest" description="Disordered" evidence="9">
    <location>
        <begin position="1274"/>
        <end position="1294"/>
    </location>
</feature>
<dbReference type="InterPro" id="IPR050164">
    <property type="entry name" value="Peptidase_C19"/>
</dbReference>
<organism evidence="12 13">
    <name type="scientific">Gigaspora margarita</name>
    <dbReference type="NCBI Taxonomy" id="4874"/>
    <lineage>
        <taxon>Eukaryota</taxon>
        <taxon>Fungi</taxon>
        <taxon>Fungi incertae sedis</taxon>
        <taxon>Mucoromycota</taxon>
        <taxon>Glomeromycotina</taxon>
        <taxon>Glomeromycetes</taxon>
        <taxon>Diversisporales</taxon>
        <taxon>Gigasporaceae</taxon>
        <taxon>Gigaspora</taxon>
    </lineage>
</organism>
<feature type="compositionally biased region" description="Basic and acidic residues" evidence="9">
    <location>
        <begin position="7"/>
        <end position="37"/>
    </location>
</feature>
<dbReference type="EMBL" id="WTPW01002453">
    <property type="protein sequence ID" value="KAF0381768.1"/>
    <property type="molecule type" value="Genomic_DNA"/>
</dbReference>
<dbReference type="Pfam" id="PF12030">
    <property type="entry name" value="DUF3517"/>
    <property type="match status" value="1"/>
</dbReference>
<dbReference type="GO" id="GO:0005634">
    <property type="term" value="C:nucleus"/>
    <property type="evidence" value="ECO:0007669"/>
    <property type="project" value="TreeGrafter"/>
</dbReference>
<evidence type="ECO:0000259" key="10">
    <source>
        <dbReference type="PROSITE" id="PS50053"/>
    </source>
</evidence>
<feature type="domain" description="USP" evidence="11">
    <location>
        <begin position="1743"/>
        <end position="2091"/>
    </location>
</feature>
<dbReference type="InterPro" id="IPR038765">
    <property type="entry name" value="Papain-like_cys_pep_sf"/>
</dbReference>
<comment type="similarity">
    <text evidence="2">Belongs to the peptidase C19 family.</text>
</comment>
<proteinExistence type="inferred from homology"/>
<dbReference type="SUPFAM" id="SSF54236">
    <property type="entry name" value="Ubiquitin-like"/>
    <property type="match status" value="1"/>
</dbReference>
<evidence type="ECO:0000256" key="4">
    <source>
        <dbReference type="ARBA" id="ARBA00022553"/>
    </source>
</evidence>
<evidence type="ECO:0000259" key="11">
    <source>
        <dbReference type="PROSITE" id="PS50235"/>
    </source>
</evidence>
<dbReference type="GO" id="GO:0004843">
    <property type="term" value="F:cysteine-type deubiquitinase activity"/>
    <property type="evidence" value="ECO:0007669"/>
    <property type="project" value="UniProtKB-EC"/>
</dbReference>
<dbReference type="CDD" id="cd17039">
    <property type="entry name" value="Ubl_ubiquitin_like"/>
    <property type="match status" value="1"/>
</dbReference>
<evidence type="ECO:0000256" key="1">
    <source>
        <dbReference type="ARBA" id="ARBA00000707"/>
    </source>
</evidence>
<evidence type="ECO:0000313" key="12">
    <source>
        <dbReference type="EMBL" id="KAF0381768.1"/>
    </source>
</evidence>
<dbReference type="GO" id="GO:0005829">
    <property type="term" value="C:cytosol"/>
    <property type="evidence" value="ECO:0007669"/>
    <property type="project" value="TreeGrafter"/>
</dbReference>
<dbReference type="PANTHER" id="PTHR24006">
    <property type="entry name" value="UBIQUITIN CARBOXYL-TERMINAL HYDROLASE"/>
    <property type="match status" value="1"/>
</dbReference>
<dbReference type="SUPFAM" id="SSF54001">
    <property type="entry name" value="Cysteine proteinases"/>
    <property type="match status" value="1"/>
</dbReference>
<feature type="compositionally biased region" description="Basic and acidic residues" evidence="9">
    <location>
        <begin position="54"/>
        <end position="67"/>
    </location>
</feature>
<dbReference type="SMART" id="SM00213">
    <property type="entry name" value="UBQ"/>
    <property type="match status" value="1"/>
</dbReference>
<dbReference type="GO" id="GO:0016579">
    <property type="term" value="P:protein deubiquitination"/>
    <property type="evidence" value="ECO:0007669"/>
    <property type="project" value="InterPro"/>
</dbReference>
<feature type="compositionally biased region" description="Basic and acidic residues" evidence="9">
    <location>
        <begin position="1274"/>
        <end position="1289"/>
    </location>
</feature>
<evidence type="ECO:0000256" key="7">
    <source>
        <dbReference type="ARBA" id="ARBA00022801"/>
    </source>
</evidence>
<sequence>MSQQLPLERESFQKVDFHNQDLQEDTDKQSSEGKNDELNESEMDNVVVVDSDVISDKENSSAKEDLLCRPMVSKSASSSDEEDEIDDEEEEDDDDEIDEGEDYEGHEEEDVVVTKPITHVSRRDHEQHPKKRVALTSEAPRQQHSSHRGRNHRKEHRQITSSSEDEEDFVSEDDDVDEDSEPGQRRRHSQTSSTSSRRRSSKNEENIIDFEKFVIELKEASNPYKTVNRLIELANHILLNRTTAEGHQQIIDLLNKEWLPKYAIVLLNRGYPAVTSSQASVIATTICQFLIKVLEIAIRLMDDPEAMNVGSEEFPLSELMQDAVARILGDDSASFYRRFDGRFDSRRLDVGVNPVMMGMVGDVEEIVEYDDNSSDIITMEQLEPRISQYQFEAIQSFINRDGLGAITRALGYDEEVRQRRSVSYSYSTLDLKDVHGLVRMIHKIGHYVPNNVDFRQFVMRISQCVQNQIVNIPEEWLIRQEKKLIPNIVHMVTSMILNLPSSVTGVVREIERNYQSMISSGEEDDEDNDYLLFQEVPDEQQVIRSSILKIDIANRLLKTSRLDLRLTGLNEIKEALLLGLRQAKILKKSRRRGNARKRSLSIDGEDDAVQMDEESPSDKILRRLNEKLREHGILEYIFGSNVHLEVVQRCTDILMFLIHTRSLTSRELDIIWAPVDGNQHRSIIHGVCQVLTEISNHLNQDQRDYLFEKFMKMPMNFIESQTYQLIRTLVHSTSNDVRLSGVPVSCISFAAHRILWRILCDSSIPIPILFNAEILSPTVTGTPPISTAIDQEIASSACALLTNLLQGDTQIDDRNKLLNMCIECLKRHDPGTMWALRILTRIISPPFPTHGVSTADYLRYLITNMELPQLFLNDLEHWKKTVKCCTERVGNSISMELDHMSSNVGPSLSAILSPSRAAALKDQLVSRLQFLQWVANYEAVPFFTSTAQTDVIWKCLIADPIGKQEQDEAFSYLDSITEYEHFISHFFSNRLPKLDVRYFSDQAFKYAKNCLLKVNTKNSRLRSSSPTAQLQSQNQLSILVQGDLIGIDLIWDIALRAEEEAVGKEAIVFLVYLHLNTDKKLENYTTLSRQHREALVDKCVSHLFAAANGLSNSMLFPAENYGLEKGVKQNVVPEDSMPDEAQILTTNTTTSNALKFKRCLQVLKSFMDLFDTKYSHSQIGQKPIRRHGMLNDGEMITVKVTINNASATRTFEIQVHLSETVLSLRQKVASRIGAPRPGIIRLFFSGKELQIEDNATTLKKLKVVDRQVFMATKRPSDARNGQDNEKTEISSDEEITESDLPINMLSKYIDQFFSMLELEETYSAQIWDLLMRLPTHAGSLSTLKSLMAPVRWEELLIYRSPFRLLYALQILDWLLRGGDETTSGDEWSILFVENGGLDYLLSLLTMQSSANYIENFADDHQKSVTKRACLGLLLKVIGFFAIDNSPTSSEVFRRFDSNTLIAKLIDIIGKCVDPSQNQVDEDLIIIQHSMKLLSCLCLRDESALSSFIEFQGLREWLMSALVRCRSEEARNLLEQNLLQFCEEIAKNVTFDGALVRLPPSLETFLALLWSFLPDVENYVETSKEYFELMGHLMPFITKSSVSLPVLYNNIKQQIRLHPIKEQFNSPNEDTVIVGLIQLMINIIAEHPEFKRLSDDDLLELIFNDCLFEVPTLEHAGSILPPKCKLEASRTAALDLLNELVKDCPENFVRITELYLRQLDRGEQLNDNWNYCPKTCQKASAGYVGLSNLGATCYVNSIIQQFFMNTAFRESLFSAPVLDDNKDESLLYQLQVVFGHLQESEKKAYEAIHFCQAYKDVDGQPLNVAIQMDVDEYFSGLFDRLENSVSGTPQATLLKDHFGGTLVQQIKSRDCGHISEKEESFFTMQCEVKNKKNVEESLELYVEGELLDGDNQYFCAKCNKSVDAIKRSCIKTLPKNLIMHLKRFDFDMELLKRVKINELFEFPTHINMEPYTLDYLIRKESGQLDDSKVDVGNKSQFEYELVGVLVHTGTADSGHYYSFIKERKSLYDENDFERRWYQFNDSTVEVFDPKDIPKQCYGGPEYIMQLDTAQQKSLPKMFLKQYNAYMLFYERVSDSQNSTFVSATAQEKPSVIPRDVFSSIWEENICFLQDKNIFDPGYFRLMWHVFNSVRLDETPTIIINGQEIDLTLRSIQLGTEFVLGTLARAKENNNLSSWLEMLKTRFQTHLPACQWFINRIIEHSPNYLQQILMSCYVQDVREQIVDLIIFVLKTLRNGNLEAYGLEVVIDDIDISDSSMNVDLTHAQVCYPNGMIVRLCEALFSLLPNAYRWWRNFEQYFYLLSYIASSGVPERVYMVKRGFVGELIRLFLMDELPPLKSRKRRMGDKFSLPPFRYLLTTLRTLLLECSIETEHDISLISRTSRIQAPLKLNDSEIELILERHEQDEYFLFFMKQVRDGVDSGASRDIFNHFATNNQGLSDELINQLTRSADSYNVEYVRPHLEILYAMAQIQDQLSNRRIEYIVQEVFKLAKTNQGTPQFSSECLGLIEALCTSTVGVYVQHMLITHSHQWMPDYLLNAYDAIRQRAEDLANILIFRQLEEANDEHALYEATLCMRRQYQILLKFMDNVEIYWRQTYPRRGADPFGWRLSNYFRVLTKCVRSSHEKLMFQPYAEKLGTIFILVDQVRIDSDIDKKELITFWHAVCEDYPDNVQLFIANDDIISHLHMYYVSINHSTENIVYNQTTLPKYYGLILMGCRLSPEYHQKWMEAQNFFWALGSMIFGDFYDDHKTEELLMLLKISADASPTFRMKTWDSIITSLANPAPLTRKVHFMLRLYQYLNRDSIEDVHSFCKSHGFDAFPQFINVIKDKNGEDGVLRKCLEILHNYLNIAYSYQNDDVIYAYLKSWKTRQEFVNILLSFLHPNVDHEFYTRSAEILCLLLKMKATKDIAITLLQRLIDNHSKWQRGTVTKEDLLMKFGGSRSIFHQYKLIDDEFDNYNVMNLLQGPSIHVFTPFMQKLKREQILQLQELLYKPYLNFVEQVIVTGIEFESYDRVVQLCSLVILEMMDIGIENIFNMILGLYEKLSSNDQVSNIYGHVYFAKLIERLLNSNPRILTKHISDKLGVLRSLISTVKLNKSEFVQPIISKYIQQLAANVKTFKEKLEFNDMASISVIIQELIQTLQVLAITISKNDLPADDPLTQAYLDSLKDISTDKIKNIPGQFEGLTNDVVKMDSLLNELTTQQGTVMGNGGEMTLNALDKDDSNVNGSTGIMNE</sequence>
<keyword evidence="4" id="KW-0597">Phosphoprotein</keyword>
<evidence type="ECO:0000256" key="5">
    <source>
        <dbReference type="ARBA" id="ARBA00022670"/>
    </source>
</evidence>
<reference evidence="12 13" key="1">
    <citation type="journal article" date="2019" name="Environ. Microbiol.">
        <title>At the nexus of three kingdoms: the genome of the mycorrhizal fungus Gigaspora margarita provides insights into plant, endobacterial and fungal interactions.</title>
        <authorList>
            <person name="Venice F."/>
            <person name="Ghignone S."/>
            <person name="Salvioli di Fossalunga A."/>
            <person name="Amselem J."/>
            <person name="Novero M."/>
            <person name="Xianan X."/>
            <person name="Sedzielewska Toro K."/>
            <person name="Morin E."/>
            <person name="Lipzen A."/>
            <person name="Grigoriev I.V."/>
            <person name="Henrissat B."/>
            <person name="Martin F.M."/>
            <person name="Bonfante P."/>
        </authorList>
    </citation>
    <scope>NUCLEOTIDE SEQUENCE [LARGE SCALE GENOMIC DNA]</scope>
    <source>
        <strain evidence="12 13">BEG34</strain>
    </source>
</reference>
<dbReference type="PANTHER" id="PTHR24006:SF910">
    <property type="entry name" value="UBIQUITINYL HYDROLASE 1"/>
    <property type="match status" value="1"/>
</dbReference>
<dbReference type="InterPro" id="IPR029071">
    <property type="entry name" value="Ubiquitin-like_domsf"/>
</dbReference>
<dbReference type="InterPro" id="IPR021905">
    <property type="entry name" value="DUF3517"/>
</dbReference>
<evidence type="ECO:0000256" key="8">
    <source>
        <dbReference type="ARBA" id="ARBA00022807"/>
    </source>
</evidence>
<dbReference type="Gene3D" id="3.90.70.10">
    <property type="entry name" value="Cysteine proteinases"/>
    <property type="match status" value="1"/>
</dbReference>
<dbReference type="OrthoDB" id="420187at2759"/>
<feature type="compositionally biased region" description="Basic residues" evidence="9">
    <location>
        <begin position="144"/>
        <end position="156"/>
    </location>
</feature>